<dbReference type="KEGG" id="nth:Nther_0873"/>
<keyword evidence="5 8" id="KW-0812">Transmembrane</keyword>
<evidence type="ECO:0000313" key="10">
    <source>
        <dbReference type="Proteomes" id="UP000001683"/>
    </source>
</evidence>
<feature type="transmembrane region" description="Helical" evidence="8">
    <location>
        <begin position="38"/>
        <end position="59"/>
    </location>
</feature>
<dbReference type="GO" id="GO:0016020">
    <property type="term" value="C:membrane"/>
    <property type="evidence" value="ECO:0007669"/>
    <property type="project" value="UniProtKB-SubCell"/>
</dbReference>
<dbReference type="NCBIfam" id="TIGR00912">
    <property type="entry name" value="2A0309"/>
    <property type="match status" value="1"/>
</dbReference>
<feature type="transmembrane region" description="Helical" evidence="8">
    <location>
        <begin position="270"/>
        <end position="291"/>
    </location>
</feature>
<evidence type="ECO:0000256" key="8">
    <source>
        <dbReference type="SAM" id="Phobius"/>
    </source>
</evidence>
<comment type="subcellular location">
    <subcellularLocation>
        <location evidence="1">Membrane</location>
        <topology evidence="1">Multi-pass membrane protein</topology>
    </subcellularLocation>
</comment>
<evidence type="ECO:0000256" key="1">
    <source>
        <dbReference type="ARBA" id="ARBA00004141"/>
    </source>
</evidence>
<dbReference type="PANTHER" id="PTHR34975:SF2">
    <property type="entry name" value="SPORE GERMINATION PROTEIN A2"/>
    <property type="match status" value="1"/>
</dbReference>
<accession>B2A892</accession>
<reference evidence="9 10" key="1">
    <citation type="submission" date="2008-04" db="EMBL/GenBank/DDBJ databases">
        <title>Complete sequence of chromosome of Natranaerobius thermophilus JW/NM-WN-LF.</title>
        <authorList>
            <consortium name="US DOE Joint Genome Institute"/>
            <person name="Copeland A."/>
            <person name="Lucas S."/>
            <person name="Lapidus A."/>
            <person name="Glavina del Rio T."/>
            <person name="Dalin E."/>
            <person name="Tice H."/>
            <person name="Bruce D."/>
            <person name="Goodwin L."/>
            <person name="Pitluck S."/>
            <person name="Chertkov O."/>
            <person name="Brettin T."/>
            <person name="Detter J.C."/>
            <person name="Han C."/>
            <person name="Kuske C.R."/>
            <person name="Schmutz J."/>
            <person name="Larimer F."/>
            <person name="Land M."/>
            <person name="Hauser L."/>
            <person name="Kyrpides N."/>
            <person name="Lykidis A."/>
            <person name="Mesbah N.M."/>
            <person name="Wiegel J."/>
        </authorList>
    </citation>
    <scope>NUCLEOTIDE SEQUENCE [LARGE SCALE GENOMIC DNA]</scope>
    <source>
        <strain evidence="10">ATCC BAA-1301 / DSM 18059 / JW/NM-WN-LF</strain>
    </source>
</reference>
<dbReference type="EMBL" id="CP001034">
    <property type="protein sequence ID" value="ACB84458.1"/>
    <property type="molecule type" value="Genomic_DNA"/>
</dbReference>
<feature type="transmembrane region" description="Helical" evidence="8">
    <location>
        <begin position="108"/>
        <end position="131"/>
    </location>
</feature>
<keyword evidence="7 8" id="KW-0472">Membrane</keyword>
<reference evidence="9 10" key="2">
    <citation type="journal article" date="2011" name="J. Bacteriol.">
        <title>Complete genome sequence of the anaerobic, halophilic alkalithermophile Natranaerobius thermophilus JW/NM-WN-LF.</title>
        <authorList>
            <person name="Zhao B."/>
            <person name="Mesbah N.M."/>
            <person name="Dalin E."/>
            <person name="Goodwin L."/>
            <person name="Nolan M."/>
            <person name="Pitluck S."/>
            <person name="Chertkov O."/>
            <person name="Brettin T.S."/>
            <person name="Han J."/>
            <person name="Larimer F.W."/>
            <person name="Land M.L."/>
            <person name="Hauser L."/>
            <person name="Kyrpides N."/>
            <person name="Wiegel J."/>
        </authorList>
    </citation>
    <scope>NUCLEOTIDE SEQUENCE [LARGE SCALE GENOMIC DNA]</scope>
    <source>
        <strain evidence="10">ATCC BAA-1301 / DSM 18059 / JW/NM-WN-LF</strain>
    </source>
</reference>
<sequence>MFTNERVSGIQAVILTAAAALGTIFLDIPIIAIEEGGLQGWLSILPGYSLMIIGVYAVVKLGEKYPNETVIQYAPNVVGTMIGKLFGLTLIITFTVFAGFLVRLNSELLLLLMPETPAVAFKVLIVSLAIYSMKSGFEVFARACQLLVPLIILGLILVFIFSLENIELDNFLPLFEEGYLEPLGFLPNAMALSGEAVLFMAFWYCTLNTKEEGLRAGAIGLVSMGLLLTVTVLVTIGSLGPDKVLNHNFPIFSLTRFILVLEFMQGYEGLLTIVWVSASFIKVTIFLYPAVVGASQWLNLQDYKPLVFPFALLVISAAYVPETKGDVDEMIGLINLYAILPLAFFLLIMAIIEGVKTKLQNQ</sequence>
<dbReference type="PANTHER" id="PTHR34975">
    <property type="entry name" value="SPORE GERMINATION PROTEIN A2"/>
    <property type="match status" value="1"/>
</dbReference>
<dbReference type="Proteomes" id="UP000001683">
    <property type="component" value="Chromosome"/>
</dbReference>
<keyword evidence="3" id="KW-0813">Transport</keyword>
<feature type="transmembrane region" description="Helical" evidence="8">
    <location>
        <begin position="216"/>
        <end position="239"/>
    </location>
</feature>
<evidence type="ECO:0000256" key="4">
    <source>
        <dbReference type="ARBA" id="ARBA00022544"/>
    </source>
</evidence>
<dbReference type="InParanoid" id="B2A892"/>
<dbReference type="GO" id="GO:0009847">
    <property type="term" value="P:spore germination"/>
    <property type="evidence" value="ECO:0007669"/>
    <property type="project" value="InterPro"/>
</dbReference>
<evidence type="ECO:0000256" key="2">
    <source>
        <dbReference type="ARBA" id="ARBA00007998"/>
    </source>
</evidence>
<evidence type="ECO:0000256" key="3">
    <source>
        <dbReference type="ARBA" id="ARBA00022448"/>
    </source>
</evidence>
<dbReference type="RefSeq" id="WP_012447336.1">
    <property type="nucleotide sequence ID" value="NC_010718.1"/>
</dbReference>
<dbReference type="HOGENOM" id="CLU_047547_1_2_9"/>
<evidence type="ECO:0000256" key="6">
    <source>
        <dbReference type="ARBA" id="ARBA00022989"/>
    </source>
</evidence>
<name>B2A892_NATTJ</name>
<feature type="transmembrane region" description="Helical" evidence="8">
    <location>
        <begin position="143"/>
        <end position="163"/>
    </location>
</feature>
<dbReference type="InterPro" id="IPR004761">
    <property type="entry name" value="Spore_GerAB"/>
</dbReference>
<dbReference type="STRING" id="457570.Nther_0873"/>
<protein>
    <submittedName>
        <fullName evidence="9">Spore germination protein</fullName>
    </submittedName>
</protein>
<dbReference type="OrthoDB" id="1792020at2"/>
<proteinExistence type="inferred from homology"/>
<organism evidence="9 10">
    <name type="scientific">Natranaerobius thermophilus (strain ATCC BAA-1301 / DSM 18059 / JW/NM-WN-LF)</name>
    <dbReference type="NCBI Taxonomy" id="457570"/>
    <lineage>
        <taxon>Bacteria</taxon>
        <taxon>Bacillati</taxon>
        <taxon>Bacillota</taxon>
        <taxon>Clostridia</taxon>
        <taxon>Natranaerobiales</taxon>
        <taxon>Natranaerobiaceae</taxon>
        <taxon>Natranaerobius</taxon>
    </lineage>
</organism>
<dbReference type="AlphaFoldDB" id="B2A892"/>
<feature type="transmembrane region" description="Helical" evidence="8">
    <location>
        <begin position="332"/>
        <end position="352"/>
    </location>
</feature>
<comment type="similarity">
    <text evidence="2">Belongs to the amino acid-polyamine-organocation (APC) superfamily. Spore germination protein (SGP) (TC 2.A.3.9) family.</text>
</comment>
<evidence type="ECO:0000256" key="5">
    <source>
        <dbReference type="ARBA" id="ARBA00022692"/>
    </source>
</evidence>
<evidence type="ECO:0000313" key="9">
    <source>
        <dbReference type="EMBL" id="ACB84458.1"/>
    </source>
</evidence>
<evidence type="ECO:0000256" key="7">
    <source>
        <dbReference type="ARBA" id="ARBA00023136"/>
    </source>
</evidence>
<keyword evidence="4" id="KW-0309">Germination</keyword>
<feature type="transmembrane region" description="Helical" evidence="8">
    <location>
        <begin position="12"/>
        <end position="32"/>
    </location>
</feature>
<feature type="transmembrane region" description="Helical" evidence="8">
    <location>
        <begin position="303"/>
        <end position="320"/>
    </location>
</feature>
<dbReference type="eggNOG" id="COG3949">
    <property type="taxonomic scope" value="Bacteria"/>
</dbReference>
<gene>
    <name evidence="9" type="ordered locus">Nther_0873</name>
</gene>
<keyword evidence="6 8" id="KW-1133">Transmembrane helix</keyword>
<keyword evidence="10" id="KW-1185">Reference proteome</keyword>
<dbReference type="Pfam" id="PF03845">
    <property type="entry name" value="Spore_permease"/>
    <property type="match status" value="1"/>
</dbReference>
<feature type="transmembrane region" description="Helical" evidence="8">
    <location>
        <begin position="80"/>
        <end position="102"/>
    </location>
</feature>
<feature type="transmembrane region" description="Helical" evidence="8">
    <location>
        <begin position="183"/>
        <end position="204"/>
    </location>
</feature>